<dbReference type="Proteomes" id="UP000663829">
    <property type="component" value="Unassembled WGS sequence"/>
</dbReference>
<dbReference type="OrthoDB" id="10040764at2759"/>
<reference evidence="1" key="1">
    <citation type="submission" date="2021-02" db="EMBL/GenBank/DDBJ databases">
        <authorList>
            <person name="Nowell W R."/>
        </authorList>
    </citation>
    <scope>NUCLEOTIDE SEQUENCE</scope>
</reference>
<accession>A0A814I467</accession>
<dbReference type="EMBL" id="CAJOBC010003578">
    <property type="protein sequence ID" value="CAF3790794.1"/>
    <property type="molecule type" value="Genomic_DNA"/>
</dbReference>
<proteinExistence type="predicted"/>
<comment type="caution">
    <text evidence="1">The sequence shown here is derived from an EMBL/GenBank/DDBJ whole genome shotgun (WGS) entry which is preliminary data.</text>
</comment>
<dbReference type="Proteomes" id="UP000681722">
    <property type="component" value="Unassembled WGS sequence"/>
</dbReference>
<protein>
    <submittedName>
        <fullName evidence="1">Uncharacterized protein</fullName>
    </submittedName>
</protein>
<evidence type="ECO:0000313" key="1">
    <source>
        <dbReference type="EMBL" id="CAF1019341.1"/>
    </source>
</evidence>
<sequence>MVYICSNCKKGYHSKCQDEWSCDCKCNVGNGADVTQKAAAIGGGAALAVGGIFVTVCTGGLGAVLLGGAMLGAGISSTWNGTEKAIKGERIDGKSYAADVAFGAVAGVATGGIGAAGETVAANVVKQGAKEVAKAGVKKLAVRTATGAVAGVVSKTIDEVKQCSTTDKEWSDFGKNFDENGKEKGTAVSWVTSAAVGGFGGAGSHVSSNLTKSIPSGVTRSVTRVAVSGSTAAVGDATVQGINIATGNQGEYDVGRTVKSAASSAIMTAGQEAIKNGVYRVNGGKNNLLHEESNKKLIEEKVPEEARKEVMDGYKNLKKIPQDTLNRESATASAYTNYKKGEESITKNYDSRIQSQIDLRDAALGKKAIESVRQHQQQIDSLVTEKKVAIKDFRTNNPPVRKTDIGYMNQEKAHFLTGDKIGQVAVDVKTPNDPSRGASRATFDYDANDQGRFKFSGHTSGHDYTRLPNHASIGVGGLLFTVPKCDKKKKDVIQHLAQKYNLVPKPVQQHTCANTFDQIKNAVHKFYLRDDVSYQLPDKRGTIVVKNDDNTKITYHKRILLNNLRESFELFIEENKGIIISRSSITDLRPPFVVPKAALAHRISNTESN</sequence>
<evidence type="ECO:0000313" key="2">
    <source>
        <dbReference type="EMBL" id="CAF3790794.1"/>
    </source>
</evidence>
<keyword evidence="3" id="KW-1185">Reference proteome</keyword>
<dbReference type="EMBL" id="CAJNOQ010003579">
    <property type="protein sequence ID" value="CAF1019341.1"/>
    <property type="molecule type" value="Genomic_DNA"/>
</dbReference>
<organism evidence="1 3">
    <name type="scientific">Didymodactylos carnosus</name>
    <dbReference type="NCBI Taxonomy" id="1234261"/>
    <lineage>
        <taxon>Eukaryota</taxon>
        <taxon>Metazoa</taxon>
        <taxon>Spiralia</taxon>
        <taxon>Gnathifera</taxon>
        <taxon>Rotifera</taxon>
        <taxon>Eurotatoria</taxon>
        <taxon>Bdelloidea</taxon>
        <taxon>Philodinida</taxon>
        <taxon>Philodinidae</taxon>
        <taxon>Didymodactylos</taxon>
    </lineage>
</organism>
<gene>
    <name evidence="1" type="ORF">GPM918_LOCUS14693</name>
    <name evidence="2" type="ORF">SRO942_LOCUS14692</name>
</gene>
<dbReference type="AlphaFoldDB" id="A0A814I467"/>
<name>A0A814I467_9BILA</name>
<evidence type="ECO:0000313" key="3">
    <source>
        <dbReference type="Proteomes" id="UP000663829"/>
    </source>
</evidence>